<dbReference type="OrthoDB" id="9812295at2"/>
<dbReference type="RefSeq" id="WP_090723033.1">
    <property type="nucleotide sequence ID" value="NZ_FOOU01000001.1"/>
</dbReference>
<organism evidence="2 3">
    <name type="scientific">Neptunomonas qingdaonensis</name>
    <dbReference type="NCBI Taxonomy" id="1045558"/>
    <lineage>
        <taxon>Bacteria</taxon>
        <taxon>Pseudomonadati</taxon>
        <taxon>Pseudomonadota</taxon>
        <taxon>Gammaproteobacteria</taxon>
        <taxon>Oceanospirillales</taxon>
        <taxon>Oceanospirillaceae</taxon>
        <taxon>Neptunomonas</taxon>
    </lineage>
</organism>
<protein>
    <submittedName>
        <fullName evidence="2">Ketosteroid isomerase homolog</fullName>
    </submittedName>
</protein>
<sequence>MNIEIIHLTSQWDKSVANCDSGSLAKDYIENVEVFDIGTQLVGCEKYKALWNSCFPYFGKSPKVSRRKVKLYAGNDLAFMHFYSKVSGSKIANPDEQPWCRTTVCFQKLSGEWFVVHEHVSMPIDFEKGVPALIMGEP</sequence>
<evidence type="ECO:0000313" key="3">
    <source>
        <dbReference type="Proteomes" id="UP000198623"/>
    </source>
</evidence>
<feature type="domain" description="SnoaL-like" evidence="1">
    <location>
        <begin position="7"/>
        <end position="124"/>
    </location>
</feature>
<evidence type="ECO:0000259" key="1">
    <source>
        <dbReference type="Pfam" id="PF13474"/>
    </source>
</evidence>
<accession>A0A1I2LS04</accession>
<keyword evidence="2" id="KW-0413">Isomerase</keyword>
<dbReference type="Gene3D" id="3.10.450.50">
    <property type="match status" value="1"/>
</dbReference>
<dbReference type="Proteomes" id="UP000198623">
    <property type="component" value="Unassembled WGS sequence"/>
</dbReference>
<dbReference type="InterPro" id="IPR032710">
    <property type="entry name" value="NTF2-like_dom_sf"/>
</dbReference>
<dbReference type="STRING" id="1045558.SAMN05216175_10198"/>
<dbReference type="EMBL" id="FOOU01000001">
    <property type="protein sequence ID" value="SFF79856.1"/>
    <property type="molecule type" value="Genomic_DNA"/>
</dbReference>
<dbReference type="InterPro" id="IPR037401">
    <property type="entry name" value="SnoaL-like"/>
</dbReference>
<reference evidence="3" key="1">
    <citation type="submission" date="2016-10" db="EMBL/GenBank/DDBJ databases">
        <authorList>
            <person name="Varghese N."/>
            <person name="Submissions S."/>
        </authorList>
    </citation>
    <scope>NUCLEOTIDE SEQUENCE [LARGE SCALE GENOMIC DNA]</scope>
    <source>
        <strain evidence="3">CGMCC 1.10971</strain>
    </source>
</reference>
<name>A0A1I2LS04_9GAMM</name>
<keyword evidence="3" id="KW-1185">Reference proteome</keyword>
<proteinExistence type="predicted"/>
<gene>
    <name evidence="2" type="ORF">SAMN05216175_10198</name>
</gene>
<dbReference type="SUPFAM" id="SSF54427">
    <property type="entry name" value="NTF2-like"/>
    <property type="match status" value="1"/>
</dbReference>
<dbReference type="Pfam" id="PF13474">
    <property type="entry name" value="SnoaL_3"/>
    <property type="match status" value="1"/>
</dbReference>
<dbReference type="AlphaFoldDB" id="A0A1I2LS04"/>
<dbReference type="GO" id="GO:0016853">
    <property type="term" value="F:isomerase activity"/>
    <property type="evidence" value="ECO:0007669"/>
    <property type="project" value="UniProtKB-KW"/>
</dbReference>
<evidence type="ECO:0000313" key="2">
    <source>
        <dbReference type="EMBL" id="SFF79856.1"/>
    </source>
</evidence>